<keyword evidence="3" id="KW-1185">Reference proteome</keyword>
<gene>
    <name evidence="2" type="ORF">OJ252_683</name>
</gene>
<dbReference type="Proteomes" id="UP001071777">
    <property type="component" value="Unassembled WGS sequence"/>
</dbReference>
<organism evidence="2 3">
    <name type="scientific">Cryptosporidium canis</name>
    <dbReference type="NCBI Taxonomy" id="195482"/>
    <lineage>
        <taxon>Eukaryota</taxon>
        <taxon>Sar</taxon>
        <taxon>Alveolata</taxon>
        <taxon>Apicomplexa</taxon>
        <taxon>Conoidasida</taxon>
        <taxon>Coccidia</taxon>
        <taxon>Eucoccidiorida</taxon>
        <taxon>Eimeriorina</taxon>
        <taxon>Cryptosporidiidae</taxon>
        <taxon>Cryptosporidium</taxon>
    </lineage>
</organism>
<reference evidence="2" key="1">
    <citation type="submission" date="2022-10" db="EMBL/GenBank/DDBJ databases">
        <title>Adaptive evolution leads to modifications in subtelomeric GC content in a zoonotic Cryptosporidium species.</title>
        <authorList>
            <person name="Li J."/>
            <person name="Feng Y."/>
            <person name="Xiao L."/>
        </authorList>
    </citation>
    <scope>NUCLEOTIDE SEQUENCE</scope>
    <source>
        <strain evidence="2">25894</strain>
    </source>
</reference>
<comment type="caution">
    <text evidence="2">The sequence shown here is derived from an EMBL/GenBank/DDBJ whole genome shotgun (WGS) entry which is preliminary data.</text>
</comment>
<dbReference type="EMBL" id="JAPCXB010000024">
    <property type="protein sequence ID" value="KAJ1614323.1"/>
    <property type="molecule type" value="Genomic_DNA"/>
</dbReference>
<name>A0ABQ8PA73_9CRYT</name>
<sequence>MTWWLERLITSLTKNSSRAPVSGDEQNGEILTEEPSIFSQMYEVNGCYKCSLRTTGLGLGSYRCEVIFMEKQLIVLHLVSRNSLNVSRILAPIAATAFAASFNEGRSKVSRGEWIVLPFDHITMIELQNQGKEANIVTKTGTSYTLGDNEECVSKAFGIFNERRDAESNGELSRGTGGEEARSHCPASLRQAESPISSRPDIGEQSLAEAAPLANTFPGCIVSISATELAEILTSDLFYGKYVLDPEETFELTVGEWDGRGEPRQSPGLLLKQGASRDIQYRRKISTGILDIWVPFTEKHLISFPTDYSHIHISINVKFSIFEKEIGIKILLRIVETGRQETQLDLECELENTQSLPYLIRYQLESSTINSIKLTVDKYIYGIKQHLLESNTTTKHPPQTALRDYNHPEYPHCLLKQLPTPHCNQSMICCLHPLTQILRNIFNL</sequence>
<evidence type="ECO:0000313" key="3">
    <source>
        <dbReference type="Proteomes" id="UP001071777"/>
    </source>
</evidence>
<accession>A0ABQ8PA73</accession>
<evidence type="ECO:0000313" key="2">
    <source>
        <dbReference type="EMBL" id="KAJ1614323.1"/>
    </source>
</evidence>
<feature type="region of interest" description="Disordered" evidence="1">
    <location>
        <begin position="167"/>
        <end position="200"/>
    </location>
</feature>
<proteinExistence type="predicted"/>
<protein>
    <submittedName>
        <fullName evidence="2">Uncharacterized protein</fullName>
    </submittedName>
</protein>
<evidence type="ECO:0000256" key="1">
    <source>
        <dbReference type="SAM" id="MobiDB-lite"/>
    </source>
</evidence>